<dbReference type="EMBL" id="OV170231">
    <property type="protein sequence ID" value="CAH0715941.1"/>
    <property type="molecule type" value="Genomic_DNA"/>
</dbReference>
<feature type="non-terminal residue" evidence="2">
    <location>
        <position position="590"/>
    </location>
</feature>
<keyword evidence="3" id="KW-1185">Reference proteome</keyword>
<feature type="compositionally biased region" description="Polar residues" evidence="1">
    <location>
        <begin position="158"/>
        <end position="170"/>
    </location>
</feature>
<dbReference type="OrthoDB" id="5920040at2759"/>
<proteinExistence type="predicted"/>
<feature type="region of interest" description="Disordered" evidence="1">
    <location>
        <begin position="146"/>
        <end position="173"/>
    </location>
</feature>
<dbReference type="AlphaFoldDB" id="A0A8J9U8S2"/>
<accession>A0A8J9U8S2</accession>
<protein>
    <recommendedName>
        <fullName evidence="4">Peptidase aspartic putative domain-containing protein</fullName>
    </recommendedName>
</protein>
<gene>
    <name evidence="2" type="ORF">BINO364_LOCUS2801</name>
</gene>
<evidence type="ECO:0000313" key="2">
    <source>
        <dbReference type="EMBL" id="CAH0715941.1"/>
    </source>
</evidence>
<organism evidence="2 3">
    <name type="scientific">Brenthis ino</name>
    <name type="common">lesser marbled fritillary</name>
    <dbReference type="NCBI Taxonomy" id="405034"/>
    <lineage>
        <taxon>Eukaryota</taxon>
        <taxon>Metazoa</taxon>
        <taxon>Ecdysozoa</taxon>
        <taxon>Arthropoda</taxon>
        <taxon>Hexapoda</taxon>
        <taxon>Insecta</taxon>
        <taxon>Pterygota</taxon>
        <taxon>Neoptera</taxon>
        <taxon>Endopterygota</taxon>
        <taxon>Lepidoptera</taxon>
        <taxon>Glossata</taxon>
        <taxon>Ditrysia</taxon>
        <taxon>Papilionoidea</taxon>
        <taxon>Nymphalidae</taxon>
        <taxon>Heliconiinae</taxon>
        <taxon>Argynnini</taxon>
        <taxon>Brenthis</taxon>
    </lineage>
</organism>
<evidence type="ECO:0008006" key="4">
    <source>
        <dbReference type="Google" id="ProtNLM"/>
    </source>
</evidence>
<sequence length="590" mass="67204">MSDLKELFIKRSSIKGRITKFKNYLEALESTDNISSLEINSLNLRLTKFTELFNEFDDLQGRIEILNESNLKTELCERDLIEKDFYYCISKSKEFLDTDSAPSLFKNANSIHSNHHNDDEAALGFRLPVIKIPNFDDVLESIQSNKHETHKPVRRSADSLTRPKTQTRSFVVSAPESAPSKNFECLVCHEKHRIYDCPTFKAKTPEERISQANSLKLCHNCLRRGHDYRQCRLYGTCKFCKKRHNSLLHYSVEPNNGNKNISVSLSAASNIETILSTALIHVTNPQTNHTLTVRALLESGSQTSFITESLKRRLNLTPCSSSVHNIIGIDNMLQHVNTERCAIHISSRNSNFSTKLTCLVLPQITGKLPKCFINVSHLDLSLFDLADPTFNIPSDIDVLIGADLFWDILCSEQQSLGANNPILRSSKLGWILAGPMRFNTLDKGAIHCNFSHTVEIHNDLKLFWELEGLPQKKVNSDSERFCEQHFLNNTRRLNDGRFCVKLPLFDEPTCLGDSYQSAKKSGSGGREKQHQRQFHHFGHSTVQRHMLASHDTQHDTRVCLPRKPNSYRVSARTHSSVRSQIIAQTHQILR</sequence>
<name>A0A8J9U8S2_9NEOP</name>
<dbReference type="Proteomes" id="UP000838878">
    <property type="component" value="Chromosome 11"/>
</dbReference>
<dbReference type="PANTHER" id="PTHR47331">
    <property type="entry name" value="PHD-TYPE DOMAIN-CONTAINING PROTEIN"/>
    <property type="match status" value="1"/>
</dbReference>
<feature type="compositionally biased region" description="Basic and acidic residues" evidence="1">
    <location>
        <begin position="146"/>
        <end position="157"/>
    </location>
</feature>
<reference evidence="2" key="1">
    <citation type="submission" date="2021-12" db="EMBL/GenBank/DDBJ databases">
        <authorList>
            <person name="Martin H S."/>
        </authorList>
    </citation>
    <scope>NUCLEOTIDE SEQUENCE</scope>
</reference>
<evidence type="ECO:0000256" key="1">
    <source>
        <dbReference type="SAM" id="MobiDB-lite"/>
    </source>
</evidence>
<evidence type="ECO:0000313" key="3">
    <source>
        <dbReference type="Proteomes" id="UP000838878"/>
    </source>
</evidence>